<feature type="domain" description="DUF6535" evidence="3">
    <location>
        <begin position="1"/>
        <end position="69"/>
    </location>
</feature>
<evidence type="ECO:0000313" key="5">
    <source>
        <dbReference type="Proteomes" id="UP000184267"/>
    </source>
</evidence>
<evidence type="ECO:0000259" key="3">
    <source>
        <dbReference type="Pfam" id="PF20153"/>
    </source>
</evidence>
<dbReference type="STRING" id="154538.A0A1M2VC65"/>
<dbReference type="AlphaFoldDB" id="A0A1M2VC65"/>
<dbReference type="OrthoDB" id="10463329at2759"/>
<feature type="region of interest" description="Disordered" evidence="1">
    <location>
        <begin position="511"/>
        <end position="552"/>
    </location>
</feature>
<evidence type="ECO:0000256" key="1">
    <source>
        <dbReference type="SAM" id="MobiDB-lite"/>
    </source>
</evidence>
<dbReference type="Proteomes" id="UP000184267">
    <property type="component" value="Unassembled WGS sequence"/>
</dbReference>
<feature type="transmembrane region" description="Helical" evidence="2">
    <location>
        <begin position="48"/>
        <end position="68"/>
    </location>
</feature>
<keyword evidence="5" id="KW-1185">Reference proteome</keyword>
<dbReference type="EMBL" id="MNAD01001481">
    <property type="protein sequence ID" value="OJT05164.1"/>
    <property type="molecule type" value="Genomic_DNA"/>
</dbReference>
<evidence type="ECO:0000256" key="2">
    <source>
        <dbReference type="SAM" id="Phobius"/>
    </source>
</evidence>
<reference evidence="4 5" key="1">
    <citation type="submission" date="2016-10" db="EMBL/GenBank/DDBJ databases">
        <title>Genome sequence of the basidiomycete white-rot fungus Trametes pubescens.</title>
        <authorList>
            <person name="Makela M.R."/>
            <person name="Granchi Z."/>
            <person name="Peng M."/>
            <person name="De Vries R.P."/>
            <person name="Grigoriev I."/>
            <person name="Riley R."/>
            <person name="Hilden K."/>
        </authorList>
    </citation>
    <scope>NUCLEOTIDE SEQUENCE [LARGE SCALE GENOMIC DNA]</scope>
    <source>
        <strain evidence="4 5">FBCC735</strain>
    </source>
</reference>
<keyword evidence="2" id="KW-1133">Transmembrane helix</keyword>
<evidence type="ECO:0000313" key="4">
    <source>
        <dbReference type="EMBL" id="OJT05164.1"/>
    </source>
</evidence>
<proteinExistence type="predicted"/>
<accession>A0A1M2VC65</accession>
<feature type="compositionally biased region" description="Polar residues" evidence="1">
    <location>
        <begin position="669"/>
        <end position="686"/>
    </location>
</feature>
<organism evidence="4 5">
    <name type="scientific">Trametes pubescens</name>
    <name type="common">White-rot fungus</name>
    <dbReference type="NCBI Taxonomy" id="154538"/>
    <lineage>
        <taxon>Eukaryota</taxon>
        <taxon>Fungi</taxon>
        <taxon>Dikarya</taxon>
        <taxon>Basidiomycota</taxon>
        <taxon>Agaricomycotina</taxon>
        <taxon>Agaricomycetes</taxon>
        <taxon>Polyporales</taxon>
        <taxon>Polyporaceae</taxon>
        <taxon>Trametes</taxon>
    </lineage>
</organism>
<dbReference type="OMA" id="KAPTWHG"/>
<feature type="transmembrane region" description="Helical" evidence="2">
    <location>
        <begin position="74"/>
        <end position="98"/>
    </location>
</feature>
<name>A0A1M2VC65_TRAPU</name>
<dbReference type="InterPro" id="IPR045338">
    <property type="entry name" value="DUF6535"/>
</dbReference>
<dbReference type="Pfam" id="PF20153">
    <property type="entry name" value="DUF6535"/>
    <property type="match status" value="1"/>
</dbReference>
<feature type="region of interest" description="Disordered" evidence="1">
    <location>
        <begin position="649"/>
        <end position="686"/>
    </location>
</feature>
<comment type="caution">
    <text evidence="4">The sequence shown here is derived from an EMBL/GenBank/DDBJ whole genome shotgun (WGS) entry which is preliminary data.</text>
</comment>
<gene>
    <name evidence="4" type="ORF">TRAPUB_4049</name>
</gene>
<feature type="compositionally biased region" description="Low complexity" evidence="1">
    <location>
        <begin position="521"/>
        <end position="532"/>
    </location>
</feature>
<sequence length="686" mass="74510">MAKQWLNEYASGISSESEGGTSRQTARLRQYRLNNLIKWHVGNIINSIPVLLQVSVALFLAGLLVLLWTLHPAVAVVASVLASVLGVFTLSIVLLPSVKSGCAYLSPQSVALYYVLRRAPSLLGVSLSKILVPLTMYLLGRPQILGISTRKLANALWEWEPVKAPTWHGIEQSMVSEGSQSLDADIISTAYDIAMNPDLLATAAICLSELEPNIHVINCVERLQVIDESHFGVSPSPYVCAVVSATGSVIYDLWADSLLCHSTSEVQKITAHHHTDRHPISDLDDRLFRHFLWAERHLSGFEQGAVERVLLGLSLAACHVEEMSINTKTAHKIRSKFSPRNVRYAAAAAYQRISEGPAPDIQHLDRFCVYMGATVIVLECILASQDVPQDDLGILVHPYADHTLLHLIGVLRHANEEDLAKSDQFWMYFFVLQLSNLVNIVTEKHGALPAIRTLFPQDRISALEHAVAAAQGVIRRWSQSENAYWHWFHNRAGYRETLEDKLAHLRAIRPESRSGSALQEAPPSTTSLYPTLPSAPVPGEPPATSAPVERAPSSPVETAVPAAVELASGGDKLSTSTQTLDPSSHAPVAVEYLGHATPRPSSHHGVFSDEIHASQRCMHGGIIPAPVLVESSPASVPVELPGSISAAPPTPFLASEPPASLSVERHASPQLSSHHSASTEPHVSPL</sequence>
<keyword evidence="2" id="KW-0812">Transmembrane</keyword>
<keyword evidence="2" id="KW-0472">Membrane</keyword>
<protein>
    <recommendedName>
        <fullName evidence="3">DUF6535 domain-containing protein</fullName>
    </recommendedName>
</protein>